<gene>
    <name evidence="2" type="ORF">F2Q69_00034879</name>
</gene>
<dbReference type="AlphaFoldDB" id="A0A8S9SSS7"/>
<name>A0A8S9SSS7_BRACR</name>
<reference evidence="2" key="1">
    <citation type="submission" date="2019-12" db="EMBL/GenBank/DDBJ databases">
        <title>Genome sequencing and annotation of Brassica cretica.</title>
        <authorList>
            <person name="Studholme D.J."/>
            <person name="Sarris P."/>
        </authorList>
    </citation>
    <scope>NUCLEOTIDE SEQUENCE</scope>
    <source>
        <strain evidence="2">PFS-109/04</strain>
        <tissue evidence="2">Leaf</tissue>
    </source>
</reference>
<sequence length="85" mass="9687">MPAPLAKLTFEFMETSEALRCQERGRESPRHRGNTPYQSTDSTPLEIKRADPQTYHHDNNRGPKLRLHAPPTRQGAKNENAPLKP</sequence>
<evidence type="ECO:0000313" key="3">
    <source>
        <dbReference type="Proteomes" id="UP000712600"/>
    </source>
</evidence>
<evidence type="ECO:0000313" key="2">
    <source>
        <dbReference type="EMBL" id="KAF3603050.1"/>
    </source>
</evidence>
<protein>
    <submittedName>
        <fullName evidence="2">Uncharacterized protein</fullName>
    </submittedName>
</protein>
<feature type="compositionally biased region" description="Basic and acidic residues" evidence="1">
    <location>
        <begin position="20"/>
        <end position="30"/>
    </location>
</feature>
<dbReference type="EMBL" id="QGKX02000004">
    <property type="protein sequence ID" value="KAF3603050.1"/>
    <property type="molecule type" value="Genomic_DNA"/>
</dbReference>
<organism evidence="2 3">
    <name type="scientific">Brassica cretica</name>
    <name type="common">Mustard</name>
    <dbReference type="NCBI Taxonomy" id="69181"/>
    <lineage>
        <taxon>Eukaryota</taxon>
        <taxon>Viridiplantae</taxon>
        <taxon>Streptophyta</taxon>
        <taxon>Embryophyta</taxon>
        <taxon>Tracheophyta</taxon>
        <taxon>Spermatophyta</taxon>
        <taxon>Magnoliopsida</taxon>
        <taxon>eudicotyledons</taxon>
        <taxon>Gunneridae</taxon>
        <taxon>Pentapetalae</taxon>
        <taxon>rosids</taxon>
        <taxon>malvids</taxon>
        <taxon>Brassicales</taxon>
        <taxon>Brassicaceae</taxon>
        <taxon>Brassiceae</taxon>
        <taxon>Brassica</taxon>
    </lineage>
</organism>
<dbReference type="Proteomes" id="UP000712600">
    <property type="component" value="Unassembled WGS sequence"/>
</dbReference>
<evidence type="ECO:0000256" key="1">
    <source>
        <dbReference type="SAM" id="MobiDB-lite"/>
    </source>
</evidence>
<feature type="region of interest" description="Disordered" evidence="1">
    <location>
        <begin position="20"/>
        <end position="85"/>
    </location>
</feature>
<accession>A0A8S9SSS7</accession>
<proteinExistence type="predicted"/>
<comment type="caution">
    <text evidence="2">The sequence shown here is derived from an EMBL/GenBank/DDBJ whole genome shotgun (WGS) entry which is preliminary data.</text>
</comment>
<feature type="compositionally biased region" description="Basic and acidic residues" evidence="1">
    <location>
        <begin position="46"/>
        <end position="61"/>
    </location>
</feature>